<name>A0A506QN49_9GAMM</name>
<dbReference type="Proteomes" id="UP000317747">
    <property type="component" value="Unassembled WGS sequence"/>
</dbReference>
<gene>
    <name evidence="1" type="ORF">FJW01_03590</name>
</gene>
<proteinExistence type="predicted"/>
<organism evidence="1 2">
    <name type="scientific">Pantoea deleyi</name>
    <dbReference type="NCBI Taxonomy" id="470932"/>
    <lineage>
        <taxon>Bacteria</taxon>
        <taxon>Pseudomonadati</taxon>
        <taxon>Pseudomonadota</taxon>
        <taxon>Gammaproteobacteria</taxon>
        <taxon>Enterobacterales</taxon>
        <taxon>Erwiniaceae</taxon>
        <taxon>Pantoea</taxon>
    </lineage>
</organism>
<keyword evidence="2" id="KW-1185">Reference proteome</keyword>
<dbReference type="EMBL" id="VHJA01000029">
    <property type="protein sequence ID" value="TPV47554.1"/>
    <property type="molecule type" value="Genomic_DNA"/>
</dbReference>
<sequence>MTSFPVIYSRIHMRQESEVGTDRPDNMDSIQSVIGHAVSSLLKSGEEVGVQEILAFLKQQEARSVDGRKKLYGRAISVVADDTDR</sequence>
<dbReference type="AlphaFoldDB" id="A0A506QN49"/>
<dbReference type="OrthoDB" id="6548134at2"/>
<evidence type="ECO:0000313" key="2">
    <source>
        <dbReference type="Proteomes" id="UP000317747"/>
    </source>
</evidence>
<accession>A0A506QN49</accession>
<comment type="caution">
    <text evidence="1">The sequence shown here is derived from an EMBL/GenBank/DDBJ whole genome shotgun (WGS) entry which is preliminary data.</text>
</comment>
<evidence type="ECO:0000313" key="1">
    <source>
        <dbReference type="EMBL" id="TPV47554.1"/>
    </source>
</evidence>
<reference evidence="1 2" key="1">
    <citation type="submission" date="2019-06" db="EMBL/GenBank/DDBJ databases">
        <title>Taxogenomics and systematics of the genus Pantoea.</title>
        <authorList>
            <person name="Tambong J.T."/>
        </authorList>
    </citation>
    <scope>NUCLEOTIDE SEQUENCE [LARGE SCALE GENOMIC DNA]</scope>
    <source>
        <strain evidence="1 2">LMG 24200</strain>
    </source>
</reference>
<protein>
    <submittedName>
        <fullName evidence="1">Uncharacterized protein</fullName>
    </submittedName>
</protein>